<dbReference type="AlphaFoldDB" id="A0AAV5L1X1"/>
<dbReference type="Pfam" id="PF04720">
    <property type="entry name" value="PDDEXK_6"/>
    <property type="match status" value="1"/>
</dbReference>
<evidence type="ECO:0000313" key="2">
    <source>
        <dbReference type="Proteomes" id="UP001054252"/>
    </source>
</evidence>
<keyword evidence="2" id="KW-1185">Reference proteome</keyword>
<gene>
    <name evidence="1" type="ORF">SLEP1_g39778</name>
</gene>
<proteinExistence type="predicted"/>
<dbReference type="NCBIfam" id="TIGR01615">
    <property type="entry name" value="A_thal_3542"/>
    <property type="match status" value="1"/>
</dbReference>
<sequence>MGSLGEEDLSQMVRDYIELEPPISISMASSVPSLNHQHQYLSLQDILGKYTDEEAEIHGKVLMYVAELGTSKDQEKNLKKLMVMKLRADGYEASLCKTSWISNSNHSKGVYEYVDVMMVEKDGRAKRVIVDLDFRSQFELPRPTAAYNEIINCLPLIFVGSEEKLGTIIPLLCSAAKESLKAKGLHIPPWRKAAYMQSKWLSKNFKKVNVSPELEEDSKREEKSGTASTCFPSIFSKGQLQFCLKP</sequence>
<organism evidence="1 2">
    <name type="scientific">Rubroshorea leprosula</name>
    <dbReference type="NCBI Taxonomy" id="152421"/>
    <lineage>
        <taxon>Eukaryota</taxon>
        <taxon>Viridiplantae</taxon>
        <taxon>Streptophyta</taxon>
        <taxon>Embryophyta</taxon>
        <taxon>Tracheophyta</taxon>
        <taxon>Spermatophyta</taxon>
        <taxon>Magnoliopsida</taxon>
        <taxon>eudicotyledons</taxon>
        <taxon>Gunneridae</taxon>
        <taxon>Pentapetalae</taxon>
        <taxon>rosids</taxon>
        <taxon>malvids</taxon>
        <taxon>Malvales</taxon>
        <taxon>Dipterocarpaceae</taxon>
        <taxon>Rubroshorea</taxon>
    </lineage>
</organism>
<dbReference type="InterPro" id="IPR006502">
    <property type="entry name" value="PDDEXK-like"/>
</dbReference>
<evidence type="ECO:0000313" key="1">
    <source>
        <dbReference type="EMBL" id="GKV31035.1"/>
    </source>
</evidence>
<reference evidence="1 2" key="1">
    <citation type="journal article" date="2021" name="Commun. Biol.">
        <title>The genome of Shorea leprosula (Dipterocarpaceae) highlights the ecological relevance of drought in aseasonal tropical rainforests.</title>
        <authorList>
            <person name="Ng K.K.S."/>
            <person name="Kobayashi M.J."/>
            <person name="Fawcett J.A."/>
            <person name="Hatakeyama M."/>
            <person name="Paape T."/>
            <person name="Ng C.H."/>
            <person name="Ang C.C."/>
            <person name="Tnah L.H."/>
            <person name="Lee C.T."/>
            <person name="Nishiyama T."/>
            <person name="Sese J."/>
            <person name="O'Brien M.J."/>
            <person name="Copetti D."/>
            <person name="Mohd Noor M.I."/>
            <person name="Ong R.C."/>
            <person name="Putra M."/>
            <person name="Sireger I.Z."/>
            <person name="Indrioko S."/>
            <person name="Kosugi Y."/>
            <person name="Izuno A."/>
            <person name="Isagi Y."/>
            <person name="Lee S.L."/>
            <person name="Shimizu K.K."/>
        </authorList>
    </citation>
    <scope>NUCLEOTIDE SEQUENCE [LARGE SCALE GENOMIC DNA]</scope>
    <source>
        <strain evidence="1">214</strain>
    </source>
</reference>
<name>A0AAV5L1X1_9ROSI</name>
<dbReference type="EMBL" id="BPVZ01000089">
    <property type="protein sequence ID" value="GKV31035.1"/>
    <property type="molecule type" value="Genomic_DNA"/>
</dbReference>
<dbReference type="PANTHER" id="PTHR31579">
    <property type="entry name" value="OS03G0796600 PROTEIN"/>
    <property type="match status" value="1"/>
</dbReference>
<dbReference type="Proteomes" id="UP001054252">
    <property type="component" value="Unassembled WGS sequence"/>
</dbReference>
<dbReference type="PANTHER" id="PTHR31579:SF34">
    <property type="entry name" value="T14N5.3 PROTEIN"/>
    <property type="match status" value="1"/>
</dbReference>
<protein>
    <submittedName>
        <fullName evidence="1">Uncharacterized protein</fullName>
    </submittedName>
</protein>
<comment type="caution">
    <text evidence="1">The sequence shown here is derived from an EMBL/GenBank/DDBJ whole genome shotgun (WGS) entry which is preliminary data.</text>
</comment>
<accession>A0AAV5L1X1</accession>